<reference evidence="7 8" key="1">
    <citation type="submission" date="2019-02" db="EMBL/GenBank/DDBJ databases">
        <title>Arcanobacterium bovis sp. nov., isolated from the milk of a cow with mastitis.</title>
        <authorList>
            <person name="Sammra O."/>
            <person name="Foster G."/>
            <person name="Hassan A."/>
            <person name="Alssahen M."/>
            <person name="Laemmler C."/>
            <person name="Borowiak M."/>
            <person name="Malorny B."/>
            <person name="Abdulmawjood A."/>
        </authorList>
    </citation>
    <scope>NUCLEOTIDE SEQUENCE [LARGE SCALE GENOMIC DNA]</scope>
    <source>
        <strain evidence="7 8">C605018/01/1</strain>
    </source>
</reference>
<dbReference type="PANTHER" id="PTHR11070">
    <property type="entry name" value="UVRD / RECB / PCRA DNA HELICASE FAMILY MEMBER"/>
    <property type="match status" value="1"/>
</dbReference>
<dbReference type="InterPro" id="IPR000212">
    <property type="entry name" value="DNA_helicase_UvrD/REP"/>
</dbReference>
<evidence type="ECO:0000313" key="7">
    <source>
        <dbReference type="EMBL" id="TBW22753.1"/>
    </source>
</evidence>
<evidence type="ECO:0000256" key="4">
    <source>
        <dbReference type="ARBA" id="ARBA00022840"/>
    </source>
</evidence>
<dbReference type="SUPFAM" id="SSF52540">
    <property type="entry name" value="P-loop containing nucleoside triphosphate hydrolases"/>
    <property type="match status" value="1"/>
</dbReference>
<dbReference type="PANTHER" id="PTHR11070:SF45">
    <property type="entry name" value="DNA 3'-5' HELICASE"/>
    <property type="match status" value="1"/>
</dbReference>
<dbReference type="GO" id="GO:0000725">
    <property type="term" value="P:recombinational repair"/>
    <property type="evidence" value="ECO:0007669"/>
    <property type="project" value="TreeGrafter"/>
</dbReference>
<organism evidence="7 8">
    <name type="scientific">Arcanobacterium bovis</name>
    <dbReference type="NCBI Taxonomy" id="2529275"/>
    <lineage>
        <taxon>Bacteria</taxon>
        <taxon>Bacillati</taxon>
        <taxon>Actinomycetota</taxon>
        <taxon>Actinomycetes</taxon>
        <taxon>Actinomycetales</taxon>
        <taxon>Actinomycetaceae</taxon>
        <taxon>Arcanobacterium</taxon>
    </lineage>
</organism>
<feature type="binding site" evidence="5">
    <location>
        <begin position="212"/>
        <end position="219"/>
    </location>
    <ligand>
        <name>ATP</name>
        <dbReference type="ChEBI" id="CHEBI:30616"/>
    </ligand>
</feature>
<comment type="caution">
    <text evidence="7">The sequence shown here is derived from an EMBL/GenBank/DDBJ whole genome shotgun (WGS) entry which is preliminary data.</text>
</comment>
<name>A0A4Q9V151_9ACTO</name>
<proteinExistence type="predicted"/>
<evidence type="ECO:0000256" key="2">
    <source>
        <dbReference type="ARBA" id="ARBA00022801"/>
    </source>
</evidence>
<dbReference type="Gene3D" id="3.40.50.300">
    <property type="entry name" value="P-loop containing nucleotide triphosphate hydrolases"/>
    <property type="match status" value="3"/>
</dbReference>
<dbReference type="AlphaFoldDB" id="A0A4Q9V151"/>
<dbReference type="GO" id="GO:0016787">
    <property type="term" value="F:hydrolase activity"/>
    <property type="evidence" value="ECO:0007669"/>
    <property type="project" value="UniProtKB-UniRule"/>
</dbReference>
<keyword evidence="4 5" id="KW-0067">ATP-binding</keyword>
<dbReference type="GO" id="GO:0005829">
    <property type="term" value="C:cytosol"/>
    <property type="evidence" value="ECO:0007669"/>
    <property type="project" value="TreeGrafter"/>
</dbReference>
<accession>A0A4Q9V151</accession>
<evidence type="ECO:0000256" key="5">
    <source>
        <dbReference type="PROSITE-ProRule" id="PRU00560"/>
    </source>
</evidence>
<dbReference type="InterPro" id="IPR027417">
    <property type="entry name" value="P-loop_NTPase"/>
</dbReference>
<dbReference type="PROSITE" id="PS51198">
    <property type="entry name" value="UVRD_HELICASE_ATP_BIND"/>
    <property type="match status" value="1"/>
</dbReference>
<dbReference type="GO" id="GO:0043138">
    <property type="term" value="F:3'-5' DNA helicase activity"/>
    <property type="evidence" value="ECO:0007669"/>
    <property type="project" value="TreeGrafter"/>
</dbReference>
<evidence type="ECO:0000256" key="3">
    <source>
        <dbReference type="ARBA" id="ARBA00022806"/>
    </source>
</evidence>
<keyword evidence="2 5" id="KW-0378">Hydrolase</keyword>
<keyword evidence="3 5" id="KW-0347">Helicase</keyword>
<feature type="domain" description="UvrD-like helicase ATP-binding" evidence="6">
    <location>
        <begin position="191"/>
        <end position="595"/>
    </location>
</feature>
<evidence type="ECO:0000259" key="6">
    <source>
        <dbReference type="PROSITE" id="PS51198"/>
    </source>
</evidence>
<dbReference type="OrthoDB" id="9787585at2"/>
<dbReference type="Proteomes" id="UP000293036">
    <property type="component" value="Unassembled WGS sequence"/>
</dbReference>
<evidence type="ECO:0000313" key="8">
    <source>
        <dbReference type="Proteomes" id="UP000293036"/>
    </source>
</evidence>
<sequence length="754" mass="83837">MTHESHSDSTENSALTRAISEEQRFVDRAFIALDEQREYYTAQLKKVRSQGGTGTPGARSERDSFAAHYEENLTKLRNVENRLVLGRLDSKPEKVTHIGRLTLRDENQQIILTDWRAPQSEPFYQATAAQPGDVVRRRHIQLRFRDVTNVEDELLSADSSHDSDLNLTGEGALFAAMSKARDGKMGDIVATIQAEQDQIIRSSAKGVLVVQGGPGTGKTAVALHRAAYLLYTHRERLSHSGVLIVGPSHSFLRYIDQVLPSLGESDVVSTTIEDLLPFVRATEEETEDIAEIKGRLIWAKIVERAVRQILQRPLERPTTVVISGKKLQITPKDVHTAQQKAHRSGKPHNEARDIYAKYLVNTLAEQLAAAQHTTVTDSDWLVTDVASDPDARRIINLHWLPASPQWILEHILKWPQLLEQLAPELTTRERGLLRRLPGSGFTPADIPILDEFAEHLGEFLTDEQRRKRDDAQLQDRNLSQYVEHTMSTLDLGSGIVNAEHMAQRWGTSDTFGTLAERAARDRSWTFGHIVVDEAQELSPMQWRMLARRNPSRSMTIVGDLDQRPAGAPDGGWPAALGKLAENHRVAMLTISYRTPATILNQATKAMAAAGHPVRQVRAARDLPNSYIEISAPEREFSSVLVSTIAEESRKLDEKFGTGLGTIAVITPLARRADVGEILLKSGKIPPEMIDIDAAGQNRRIQIVDARIAKGLEYDVVILVEPKEILADGPGDLYVAMTRATSALFCLSTENDAEE</sequence>
<protein>
    <submittedName>
        <fullName evidence="7">Helicase</fullName>
    </submittedName>
</protein>
<keyword evidence="8" id="KW-1185">Reference proteome</keyword>
<dbReference type="EMBL" id="SJDT01000002">
    <property type="protein sequence ID" value="TBW22753.1"/>
    <property type="molecule type" value="Genomic_DNA"/>
</dbReference>
<dbReference type="InterPro" id="IPR014016">
    <property type="entry name" value="UvrD-like_ATP-bd"/>
</dbReference>
<gene>
    <name evidence="7" type="ORF">EZJ44_02240</name>
</gene>
<dbReference type="GO" id="GO:0005524">
    <property type="term" value="F:ATP binding"/>
    <property type="evidence" value="ECO:0007669"/>
    <property type="project" value="UniProtKB-UniRule"/>
</dbReference>
<dbReference type="Pfam" id="PF00580">
    <property type="entry name" value="UvrD-helicase"/>
    <property type="match status" value="2"/>
</dbReference>
<dbReference type="RefSeq" id="WP_131279715.1">
    <property type="nucleotide sequence ID" value="NZ_JBHSLR010000009.1"/>
</dbReference>
<keyword evidence="1 5" id="KW-0547">Nucleotide-binding</keyword>
<evidence type="ECO:0000256" key="1">
    <source>
        <dbReference type="ARBA" id="ARBA00022741"/>
    </source>
</evidence>
<dbReference type="GO" id="GO:0003677">
    <property type="term" value="F:DNA binding"/>
    <property type="evidence" value="ECO:0007669"/>
    <property type="project" value="InterPro"/>
</dbReference>